<evidence type="ECO:0000256" key="3">
    <source>
        <dbReference type="ARBA" id="ARBA00022989"/>
    </source>
</evidence>
<protein>
    <recommendedName>
        <fullName evidence="8">G-protein coupled receptors family 1 profile domain-containing protein</fullName>
    </recommendedName>
</protein>
<keyword evidence="5" id="KW-0472">Membrane</keyword>
<keyword evidence="3" id="KW-1133">Transmembrane helix</keyword>
<evidence type="ECO:0000256" key="5">
    <source>
        <dbReference type="ARBA" id="ARBA00023136"/>
    </source>
</evidence>
<proteinExistence type="predicted"/>
<dbReference type="HOGENOM" id="CLU_035647_1_1_1"/>
<organism evidence="9">
    <name type="scientific">Magallana gigas</name>
    <name type="common">Pacific oyster</name>
    <name type="synonym">Crassostrea gigas</name>
    <dbReference type="NCBI Taxonomy" id="29159"/>
    <lineage>
        <taxon>Eukaryota</taxon>
        <taxon>Metazoa</taxon>
        <taxon>Spiralia</taxon>
        <taxon>Lophotrochozoa</taxon>
        <taxon>Mollusca</taxon>
        <taxon>Bivalvia</taxon>
        <taxon>Autobranchia</taxon>
        <taxon>Pteriomorphia</taxon>
        <taxon>Ostreida</taxon>
        <taxon>Ostreoidea</taxon>
        <taxon>Ostreidae</taxon>
        <taxon>Magallana</taxon>
    </lineage>
</organism>
<dbReference type="PANTHER" id="PTHR24238">
    <property type="entry name" value="G-PROTEIN COUPLED RECEPTOR"/>
    <property type="match status" value="1"/>
</dbReference>
<accession>K1QD16</accession>
<dbReference type="PANTHER" id="PTHR24238:SF47">
    <property type="entry name" value="ECDYSTEROIDS_DOPAMINE RECEPTOR-RELATED"/>
    <property type="match status" value="1"/>
</dbReference>
<feature type="domain" description="G-protein coupled receptors family 1 profile" evidence="8">
    <location>
        <begin position="1"/>
        <end position="279"/>
    </location>
</feature>
<dbReference type="CDD" id="cd00637">
    <property type="entry name" value="7tm_classA_rhodopsin-like"/>
    <property type="match status" value="1"/>
</dbReference>
<dbReference type="GO" id="GO:0016020">
    <property type="term" value="C:membrane"/>
    <property type="evidence" value="ECO:0007669"/>
    <property type="project" value="UniProtKB-SubCell"/>
</dbReference>
<evidence type="ECO:0000256" key="4">
    <source>
        <dbReference type="ARBA" id="ARBA00023040"/>
    </source>
</evidence>
<evidence type="ECO:0000256" key="6">
    <source>
        <dbReference type="ARBA" id="ARBA00023170"/>
    </source>
</evidence>
<evidence type="ECO:0000256" key="1">
    <source>
        <dbReference type="ARBA" id="ARBA00004141"/>
    </source>
</evidence>
<dbReference type="InterPro" id="IPR000276">
    <property type="entry name" value="GPCR_Rhodpsn"/>
</dbReference>
<name>K1QD16_MAGGI</name>
<keyword evidence="4" id="KW-0297">G-protein coupled receptor</keyword>
<dbReference type="Pfam" id="PF00001">
    <property type="entry name" value="7tm_1"/>
    <property type="match status" value="1"/>
</dbReference>
<dbReference type="InParanoid" id="K1QD16"/>
<dbReference type="PROSITE" id="PS50262">
    <property type="entry name" value="G_PROTEIN_RECEP_F1_2"/>
    <property type="match status" value="1"/>
</dbReference>
<keyword evidence="2" id="KW-0812">Transmembrane</keyword>
<dbReference type="EMBL" id="JH817213">
    <property type="protein sequence ID" value="EKC34802.1"/>
    <property type="molecule type" value="Genomic_DNA"/>
</dbReference>
<dbReference type="Gene3D" id="1.20.1070.10">
    <property type="entry name" value="Rhodopsin 7-helix transmembrane proteins"/>
    <property type="match status" value="1"/>
</dbReference>
<dbReference type="InterPro" id="IPR017452">
    <property type="entry name" value="GPCR_Rhodpsn_7TM"/>
</dbReference>
<sequence>MTRNDNRYFITILSGVNLAACCVTNVFFFTQIYFNLNYPSDWMCKSFLFLTVFFVMESAWLIVMITIHRYLKLCRPHHQQMNDKHKKIAMFLSVVISLATGFPCFYSSGLGPISGHLNITGEYCWIRSKGFPEVGIAQTTTLAILLGSCFLLCCVLYRKIGKVLIRLSVKRRERLGEFRDSAHDQSAWDAEFSFIQSQPSNGYTERRRQRPIHVNFYRMFLTMFCTYVLVFIPTLTLLVVVSHFDQSLWLNVDGAIDINVIHILQNLFIFKFSADPVIYGYFDIDFRQKIVELFRRRS</sequence>
<reference evidence="9" key="1">
    <citation type="journal article" date="2012" name="Nature">
        <title>The oyster genome reveals stress adaptation and complexity of shell formation.</title>
        <authorList>
            <person name="Zhang G."/>
            <person name="Fang X."/>
            <person name="Guo X."/>
            <person name="Li L."/>
            <person name="Luo R."/>
            <person name="Xu F."/>
            <person name="Yang P."/>
            <person name="Zhang L."/>
            <person name="Wang X."/>
            <person name="Qi H."/>
            <person name="Xiong Z."/>
            <person name="Que H."/>
            <person name="Xie Y."/>
            <person name="Holland P.W."/>
            <person name="Paps J."/>
            <person name="Zhu Y."/>
            <person name="Wu F."/>
            <person name="Chen Y."/>
            <person name="Wang J."/>
            <person name="Peng C."/>
            <person name="Meng J."/>
            <person name="Yang L."/>
            <person name="Liu J."/>
            <person name="Wen B."/>
            <person name="Zhang N."/>
            <person name="Huang Z."/>
            <person name="Zhu Q."/>
            <person name="Feng Y."/>
            <person name="Mount A."/>
            <person name="Hedgecock D."/>
            <person name="Xu Z."/>
            <person name="Liu Y."/>
            <person name="Domazet-Loso T."/>
            <person name="Du Y."/>
            <person name="Sun X."/>
            <person name="Zhang S."/>
            <person name="Liu B."/>
            <person name="Cheng P."/>
            <person name="Jiang X."/>
            <person name="Li J."/>
            <person name="Fan D."/>
            <person name="Wang W."/>
            <person name="Fu W."/>
            <person name="Wang T."/>
            <person name="Wang B."/>
            <person name="Zhang J."/>
            <person name="Peng Z."/>
            <person name="Li Y."/>
            <person name="Li N."/>
            <person name="Wang J."/>
            <person name="Chen M."/>
            <person name="He Y."/>
            <person name="Tan F."/>
            <person name="Song X."/>
            <person name="Zheng Q."/>
            <person name="Huang R."/>
            <person name="Yang H."/>
            <person name="Du X."/>
            <person name="Chen L."/>
            <person name="Yang M."/>
            <person name="Gaffney P.M."/>
            <person name="Wang S."/>
            <person name="Luo L."/>
            <person name="She Z."/>
            <person name="Ming Y."/>
            <person name="Huang W."/>
            <person name="Zhang S."/>
            <person name="Huang B."/>
            <person name="Zhang Y."/>
            <person name="Qu T."/>
            <person name="Ni P."/>
            <person name="Miao G."/>
            <person name="Wang J."/>
            <person name="Wang Q."/>
            <person name="Steinberg C.E."/>
            <person name="Wang H."/>
            <person name="Li N."/>
            <person name="Qian L."/>
            <person name="Zhang G."/>
            <person name="Li Y."/>
            <person name="Yang H."/>
            <person name="Liu X."/>
            <person name="Wang J."/>
            <person name="Yin Y."/>
            <person name="Wang J."/>
        </authorList>
    </citation>
    <scope>NUCLEOTIDE SEQUENCE [LARGE SCALE GENOMIC DNA]</scope>
    <source>
        <strain evidence="9">05x7-T-G4-1.051#20</strain>
    </source>
</reference>
<evidence type="ECO:0000313" key="9">
    <source>
        <dbReference type="EMBL" id="EKC34802.1"/>
    </source>
</evidence>
<comment type="subcellular location">
    <subcellularLocation>
        <location evidence="1">Membrane</location>
        <topology evidence="1">Multi-pass membrane protein</topology>
    </subcellularLocation>
</comment>
<evidence type="ECO:0000256" key="7">
    <source>
        <dbReference type="ARBA" id="ARBA00023224"/>
    </source>
</evidence>
<dbReference type="SUPFAM" id="SSF81321">
    <property type="entry name" value="Family A G protein-coupled receptor-like"/>
    <property type="match status" value="1"/>
</dbReference>
<dbReference type="GO" id="GO:0004930">
    <property type="term" value="F:G protein-coupled receptor activity"/>
    <property type="evidence" value="ECO:0007669"/>
    <property type="project" value="UniProtKB-KW"/>
</dbReference>
<gene>
    <name evidence="9" type="ORF">CGI_10016390</name>
</gene>
<keyword evidence="7" id="KW-0807">Transducer</keyword>
<evidence type="ECO:0000259" key="8">
    <source>
        <dbReference type="PROSITE" id="PS50262"/>
    </source>
</evidence>
<keyword evidence="6" id="KW-0675">Receptor</keyword>
<dbReference type="AlphaFoldDB" id="K1QD16"/>
<evidence type="ECO:0000256" key="2">
    <source>
        <dbReference type="ARBA" id="ARBA00022692"/>
    </source>
</evidence>